<keyword evidence="2" id="KW-1185">Reference proteome</keyword>
<comment type="caution">
    <text evidence="1">The sequence shown here is derived from an EMBL/GenBank/DDBJ whole genome shotgun (WGS) entry which is preliminary data.</text>
</comment>
<dbReference type="InParanoid" id="A0A2P5CI94"/>
<reference evidence="2" key="1">
    <citation type="submission" date="2016-06" db="EMBL/GenBank/DDBJ databases">
        <title>Parallel loss of symbiosis genes in relatives of nitrogen-fixing non-legume Parasponia.</title>
        <authorList>
            <person name="Van Velzen R."/>
            <person name="Holmer R."/>
            <person name="Bu F."/>
            <person name="Rutten L."/>
            <person name="Van Zeijl A."/>
            <person name="Liu W."/>
            <person name="Santuari L."/>
            <person name="Cao Q."/>
            <person name="Sharma T."/>
            <person name="Shen D."/>
            <person name="Roswanjaya Y."/>
            <person name="Wardhani T."/>
            <person name="Kalhor M.S."/>
            <person name="Jansen J."/>
            <person name="Van den Hoogen J."/>
            <person name="Gungor B."/>
            <person name="Hartog M."/>
            <person name="Hontelez J."/>
            <person name="Verver J."/>
            <person name="Yang W.-C."/>
            <person name="Schijlen E."/>
            <person name="Repin R."/>
            <person name="Schilthuizen M."/>
            <person name="Schranz E."/>
            <person name="Heidstra R."/>
            <person name="Miyata K."/>
            <person name="Fedorova E."/>
            <person name="Kohlen W."/>
            <person name="Bisseling T."/>
            <person name="Smit S."/>
            <person name="Geurts R."/>
        </authorList>
    </citation>
    <scope>NUCLEOTIDE SEQUENCE [LARGE SCALE GENOMIC DNA]</scope>
    <source>
        <strain evidence="2">cv. RG33-2</strain>
    </source>
</reference>
<name>A0A2P5CI94_TREOI</name>
<feature type="non-terminal residue" evidence="1">
    <location>
        <position position="1"/>
    </location>
</feature>
<organism evidence="1 2">
    <name type="scientific">Trema orientale</name>
    <name type="common">Charcoal tree</name>
    <name type="synonym">Celtis orientalis</name>
    <dbReference type="NCBI Taxonomy" id="63057"/>
    <lineage>
        <taxon>Eukaryota</taxon>
        <taxon>Viridiplantae</taxon>
        <taxon>Streptophyta</taxon>
        <taxon>Embryophyta</taxon>
        <taxon>Tracheophyta</taxon>
        <taxon>Spermatophyta</taxon>
        <taxon>Magnoliopsida</taxon>
        <taxon>eudicotyledons</taxon>
        <taxon>Gunneridae</taxon>
        <taxon>Pentapetalae</taxon>
        <taxon>rosids</taxon>
        <taxon>fabids</taxon>
        <taxon>Rosales</taxon>
        <taxon>Cannabaceae</taxon>
        <taxon>Trema</taxon>
    </lineage>
</organism>
<proteinExistence type="predicted"/>
<evidence type="ECO:0000313" key="2">
    <source>
        <dbReference type="Proteomes" id="UP000237000"/>
    </source>
</evidence>
<dbReference type="Proteomes" id="UP000237000">
    <property type="component" value="Unassembled WGS sequence"/>
</dbReference>
<dbReference type="AlphaFoldDB" id="A0A2P5CI94"/>
<gene>
    <name evidence="1" type="ORF">TorRG33x02_284210</name>
</gene>
<dbReference type="EMBL" id="JXTC01000362">
    <property type="protein sequence ID" value="PON60734.1"/>
    <property type="molecule type" value="Genomic_DNA"/>
</dbReference>
<accession>A0A2P5CI94</accession>
<protein>
    <submittedName>
        <fullName evidence="1">Uncharacterized protein</fullName>
    </submittedName>
</protein>
<evidence type="ECO:0000313" key="1">
    <source>
        <dbReference type="EMBL" id="PON60734.1"/>
    </source>
</evidence>
<sequence length="143" mass="16295">HVRTKNSLHCLLAKTRSIYQNLTLVARTHVANPLTPVTATTKNLITALTTSKNRLTIRASCRNCFLSTRTYTRRGKCLTRRARTRVALQHTNMRAKILLTPSRTNDIPLKWLPTRFPTRMGCQIQVRRRVGSLTTEADISNLL</sequence>